<dbReference type="PROSITE" id="PS50977">
    <property type="entry name" value="HTH_TETR_2"/>
    <property type="match status" value="1"/>
</dbReference>
<dbReference type="Pfam" id="PF00440">
    <property type="entry name" value="TetR_N"/>
    <property type="match status" value="1"/>
</dbReference>
<dbReference type="InterPro" id="IPR009057">
    <property type="entry name" value="Homeodomain-like_sf"/>
</dbReference>
<proteinExistence type="predicted"/>
<dbReference type="SUPFAM" id="SSF46689">
    <property type="entry name" value="Homeodomain-like"/>
    <property type="match status" value="1"/>
</dbReference>
<evidence type="ECO:0000259" key="3">
    <source>
        <dbReference type="PROSITE" id="PS50977"/>
    </source>
</evidence>
<keyword evidence="5" id="KW-1185">Reference proteome</keyword>
<sequence length="205" mass="21834">MRTHGWSGAAPADDDEAIARILAAARKALDRSGGDVSITEVARELGVTRQTVYRYFPTAEALLGATAIAQAGPFLDFLAAHLGGIRDPADAVVESIAYTLEQIPEEKYLNMVLAPGRASALSAGVTSDAALTFGRSILDRFAVDWAEAGLNGADLDELVEHMLRIAQSFVIDPGRPPRSGAELRSYLRTWVAPAVDRMRTRAGAG</sequence>
<evidence type="ECO:0000313" key="5">
    <source>
        <dbReference type="Proteomes" id="UP000305109"/>
    </source>
</evidence>
<evidence type="ECO:0000256" key="1">
    <source>
        <dbReference type="ARBA" id="ARBA00023125"/>
    </source>
</evidence>
<dbReference type="Gene3D" id="1.10.357.10">
    <property type="entry name" value="Tetracycline Repressor, domain 2"/>
    <property type="match status" value="1"/>
</dbReference>
<dbReference type="Proteomes" id="UP000305109">
    <property type="component" value="Unassembled WGS sequence"/>
</dbReference>
<dbReference type="PRINTS" id="PR00455">
    <property type="entry name" value="HTHTETR"/>
</dbReference>
<comment type="caution">
    <text evidence="4">The sequence shown here is derived from an EMBL/GenBank/DDBJ whole genome shotgun (WGS) entry which is preliminary data.</text>
</comment>
<evidence type="ECO:0000313" key="4">
    <source>
        <dbReference type="EMBL" id="TJZ81418.1"/>
    </source>
</evidence>
<keyword evidence="1 2" id="KW-0238">DNA-binding</keyword>
<accession>A0ABY2RQS1</accession>
<feature type="DNA-binding region" description="H-T-H motif" evidence="2">
    <location>
        <begin position="37"/>
        <end position="56"/>
    </location>
</feature>
<feature type="domain" description="HTH tetR-type" evidence="3">
    <location>
        <begin position="15"/>
        <end position="74"/>
    </location>
</feature>
<organism evidence="4 5">
    <name type="scientific">Rhodococcus oryzae</name>
    <dbReference type="NCBI Taxonomy" id="2571143"/>
    <lineage>
        <taxon>Bacteria</taxon>
        <taxon>Bacillati</taxon>
        <taxon>Actinomycetota</taxon>
        <taxon>Actinomycetes</taxon>
        <taxon>Mycobacteriales</taxon>
        <taxon>Nocardiaceae</taxon>
        <taxon>Rhodococcus</taxon>
    </lineage>
</organism>
<dbReference type="RefSeq" id="WP_136906624.1">
    <property type="nucleotide sequence ID" value="NZ_SUMD01000001.1"/>
</dbReference>
<gene>
    <name evidence="4" type="ORF">FCG67_01965</name>
</gene>
<dbReference type="InterPro" id="IPR001647">
    <property type="entry name" value="HTH_TetR"/>
</dbReference>
<protein>
    <submittedName>
        <fullName evidence="4">TetR/AcrR family transcriptional regulator</fullName>
    </submittedName>
</protein>
<evidence type="ECO:0000256" key="2">
    <source>
        <dbReference type="PROSITE-ProRule" id="PRU00335"/>
    </source>
</evidence>
<dbReference type="EMBL" id="SUMD01000001">
    <property type="protein sequence ID" value="TJZ81418.1"/>
    <property type="molecule type" value="Genomic_DNA"/>
</dbReference>
<reference evidence="4 5" key="1">
    <citation type="submission" date="2019-04" db="EMBL/GenBank/DDBJ databases">
        <title>Rhodococcus oryzae sp. nov., a novel actinomycete isolated from rhizosphere soil of rice (Oryza sativa L.).</title>
        <authorList>
            <person name="Li C."/>
        </authorList>
    </citation>
    <scope>NUCLEOTIDE SEQUENCE [LARGE SCALE GENOMIC DNA]</scope>
    <source>
        <strain evidence="4 5">NEAU-CX67</strain>
    </source>
</reference>
<name>A0ABY2RQS1_9NOCA</name>